<dbReference type="RefSeq" id="WP_251776476.1">
    <property type="nucleotide sequence ID" value="NZ_JAMKFE010000001.1"/>
</dbReference>
<feature type="compositionally biased region" description="Basic and acidic residues" evidence="1">
    <location>
        <begin position="59"/>
        <end position="68"/>
    </location>
</feature>
<evidence type="ECO:0000256" key="2">
    <source>
        <dbReference type="SAM" id="Phobius"/>
    </source>
</evidence>
<evidence type="ECO:0000313" key="4">
    <source>
        <dbReference type="Proteomes" id="UP001165541"/>
    </source>
</evidence>
<keyword evidence="2" id="KW-0472">Membrane</keyword>
<keyword evidence="4" id="KW-1185">Reference proteome</keyword>
<keyword evidence="2" id="KW-0812">Transmembrane</keyword>
<feature type="region of interest" description="Disordered" evidence="1">
    <location>
        <begin position="59"/>
        <end position="80"/>
    </location>
</feature>
<keyword evidence="2" id="KW-1133">Transmembrane helix</keyword>
<dbReference type="InterPro" id="IPR031044">
    <property type="entry name" value="Small_Trp_rich"/>
</dbReference>
<protein>
    <submittedName>
        <fullName evidence="3">TIGR04438 family Trp-rich protein</fullName>
    </submittedName>
</protein>
<reference evidence="3" key="1">
    <citation type="submission" date="2022-05" db="EMBL/GenBank/DDBJ databases">
        <title>Schlegelella sp. nov., isolated from mangrove soil.</title>
        <authorList>
            <person name="Liu Y."/>
            <person name="Ge X."/>
            <person name="Liu W."/>
        </authorList>
    </citation>
    <scope>NUCLEOTIDE SEQUENCE</scope>
    <source>
        <strain evidence="3">S2-27</strain>
    </source>
</reference>
<comment type="caution">
    <text evidence="3">The sequence shown here is derived from an EMBL/GenBank/DDBJ whole genome shotgun (WGS) entry which is preliminary data.</text>
</comment>
<evidence type="ECO:0000313" key="3">
    <source>
        <dbReference type="EMBL" id="MCM5678344.1"/>
    </source>
</evidence>
<accession>A0ABT0YIS8</accession>
<organism evidence="3 4">
    <name type="scientific">Caldimonas mangrovi</name>
    <dbReference type="NCBI Taxonomy" id="2944811"/>
    <lineage>
        <taxon>Bacteria</taxon>
        <taxon>Pseudomonadati</taxon>
        <taxon>Pseudomonadota</taxon>
        <taxon>Betaproteobacteria</taxon>
        <taxon>Burkholderiales</taxon>
        <taxon>Sphaerotilaceae</taxon>
        <taxon>Caldimonas</taxon>
    </lineage>
</organism>
<dbReference type="Proteomes" id="UP001165541">
    <property type="component" value="Unassembled WGS sequence"/>
</dbReference>
<gene>
    <name evidence="3" type="ORF">M8A51_02235</name>
</gene>
<dbReference type="NCBIfam" id="TIGR04438">
    <property type="entry name" value="small_Trp_rich"/>
    <property type="match status" value="1"/>
</dbReference>
<feature type="transmembrane region" description="Helical" evidence="2">
    <location>
        <begin position="24"/>
        <end position="42"/>
    </location>
</feature>
<dbReference type="EMBL" id="JAMKFE010000001">
    <property type="protein sequence ID" value="MCM5678344.1"/>
    <property type="molecule type" value="Genomic_DNA"/>
</dbReference>
<evidence type="ECO:0000256" key="1">
    <source>
        <dbReference type="SAM" id="MobiDB-lite"/>
    </source>
</evidence>
<proteinExistence type="predicted"/>
<sequence length="80" mass="9732">MWFVVIGMILILLKWLEVGPFAEWSWWVALAPFPCAIGWWAWADMTGYTKRKEMEKMEERKKERREKNMVALGTQQRKRR</sequence>
<name>A0ABT0YIS8_9BURK</name>